<comment type="caution">
    <text evidence="1">The sequence shown here is derived from an EMBL/GenBank/DDBJ whole genome shotgun (WGS) entry which is preliminary data.</text>
</comment>
<dbReference type="AlphaFoldDB" id="A0AAX0LB29"/>
<accession>A0AAX0LB29</accession>
<evidence type="ECO:0000313" key="2">
    <source>
        <dbReference type="Proteomes" id="UP000189728"/>
    </source>
</evidence>
<dbReference type="Proteomes" id="UP000189728">
    <property type="component" value="Unassembled WGS sequence"/>
</dbReference>
<organism evidence="1 2">
    <name type="scientific">Campylobacter pinnipediorum subsp. pinnipediorum</name>
    <dbReference type="NCBI Taxonomy" id="1660067"/>
    <lineage>
        <taxon>Bacteria</taxon>
        <taxon>Pseudomonadati</taxon>
        <taxon>Campylobacterota</taxon>
        <taxon>Epsilonproteobacteria</taxon>
        <taxon>Campylobacterales</taxon>
        <taxon>Campylobacteraceae</taxon>
        <taxon>Campylobacter</taxon>
    </lineage>
</organism>
<dbReference type="RefSeq" id="WP_069632840.1">
    <property type="nucleotide sequence ID" value="NZ_CP012548.1"/>
</dbReference>
<name>A0AAX0LB29_9BACT</name>
<reference evidence="1 2" key="1">
    <citation type="submission" date="2016-08" db="EMBL/GenBank/DDBJ databases">
        <title>Campylobacter species from sea mammals.</title>
        <authorList>
            <person name="Gilbert M.J."/>
            <person name="Byrne B.A."/>
            <person name="Zomer A.L."/>
            <person name="Wagenaar J.A."/>
        </authorList>
    </citation>
    <scope>NUCLEOTIDE SEQUENCE [LARGE SCALE GENOMIC DNA]</scope>
    <source>
        <strain evidence="1 2">1105248</strain>
    </source>
</reference>
<gene>
    <name evidence="1" type="ORF">BFG04_02055</name>
</gene>
<dbReference type="EMBL" id="MCRK01000024">
    <property type="protein sequence ID" value="OPA78836.1"/>
    <property type="molecule type" value="Genomic_DNA"/>
</dbReference>
<proteinExistence type="predicted"/>
<protein>
    <submittedName>
        <fullName evidence="1">Uncharacterized protein</fullName>
    </submittedName>
</protein>
<sequence>MDFKKYFFLINEMTNITQREKDEEFKSLITSNPNNAELNKLKEIRNIMFIRLGENIKNVVSVLYEYSKNNFKNRMELK</sequence>
<evidence type="ECO:0000313" key="1">
    <source>
        <dbReference type="EMBL" id="OPA78836.1"/>
    </source>
</evidence>